<dbReference type="AlphaFoldDB" id="A0A2S5ADR2"/>
<reference evidence="1 2" key="1">
    <citation type="submission" date="2018-01" db="EMBL/GenBank/DDBJ databases">
        <authorList>
            <person name="Gaut B.S."/>
            <person name="Morton B.R."/>
            <person name="Clegg M.T."/>
            <person name="Duvall M.R."/>
        </authorList>
    </citation>
    <scope>NUCLEOTIDE SEQUENCE [LARGE SCALE GENOMIC DNA]</scope>
    <source>
        <strain evidence="1 2">HR-AY</strain>
    </source>
</reference>
<evidence type="ECO:0008006" key="3">
    <source>
        <dbReference type="Google" id="ProtNLM"/>
    </source>
</evidence>
<dbReference type="Pfam" id="PF12663">
    <property type="entry name" value="DUF3788"/>
    <property type="match status" value="1"/>
</dbReference>
<protein>
    <recommendedName>
        <fullName evidence="3">DUF3788 domain-containing protein</fullName>
    </recommendedName>
</protein>
<dbReference type="InterPro" id="IPR024265">
    <property type="entry name" value="DUF3788"/>
</dbReference>
<comment type="caution">
    <text evidence="1">The sequence shown here is derived from an EMBL/GenBank/DDBJ whole genome shotgun (WGS) entry which is preliminary data.</text>
</comment>
<accession>A0A2S5ADR2</accession>
<sequence>MEIRLLSEENVYPTNEVLEIILGESYVVFNEFIEIITNKNIGLGVEWRYYKDGKSWLCKVSLKKKTFFWLSVWDGYFKIGFYFAEKNSSEIENLDIANTIKEDFKVSKKIGKLIPLAISMNRKEQITDVLKIIEYKKNLK</sequence>
<dbReference type="EMBL" id="PQVG01000002">
    <property type="protein sequence ID" value="POY40688.1"/>
    <property type="molecule type" value="Genomic_DNA"/>
</dbReference>
<keyword evidence="2" id="KW-1185">Reference proteome</keyword>
<proteinExistence type="predicted"/>
<organism evidence="1 2">
    <name type="scientific">Flavobacterium alvei</name>
    <dbReference type="NCBI Taxonomy" id="2080416"/>
    <lineage>
        <taxon>Bacteria</taxon>
        <taxon>Pseudomonadati</taxon>
        <taxon>Bacteroidota</taxon>
        <taxon>Flavobacteriia</taxon>
        <taxon>Flavobacteriales</taxon>
        <taxon>Flavobacteriaceae</taxon>
        <taxon>Flavobacterium</taxon>
    </lineage>
</organism>
<name>A0A2S5ADR2_9FLAO</name>
<evidence type="ECO:0000313" key="1">
    <source>
        <dbReference type="EMBL" id="POY40688.1"/>
    </source>
</evidence>
<evidence type="ECO:0000313" key="2">
    <source>
        <dbReference type="Proteomes" id="UP000237310"/>
    </source>
</evidence>
<dbReference type="OrthoDB" id="1050063at2"/>
<gene>
    <name evidence="1" type="ORF">C3L50_04095</name>
</gene>
<dbReference type="Proteomes" id="UP000237310">
    <property type="component" value="Unassembled WGS sequence"/>
</dbReference>